<evidence type="ECO:0000313" key="18">
    <source>
        <dbReference type="Proteomes" id="UP000437017"/>
    </source>
</evidence>
<dbReference type="GO" id="GO:0005789">
    <property type="term" value="C:endoplasmic reticulum membrane"/>
    <property type="evidence" value="ECO:0007669"/>
    <property type="project" value="UniProtKB-SubCell"/>
</dbReference>
<keyword evidence="12" id="KW-0472">Membrane</keyword>
<keyword evidence="13" id="KW-0968">Cytoplasmic vesicle</keyword>
<feature type="domain" description="Sec23/Sec24 beta-sandwich" evidence="16">
    <location>
        <begin position="465"/>
        <end position="537"/>
    </location>
</feature>
<dbReference type="SUPFAM" id="SSF53300">
    <property type="entry name" value="vWA-like"/>
    <property type="match status" value="1"/>
</dbReference>
<dbReference type="InterPro" id="IPR036465">
    <property type="entry name" value="vWFA_dom_sf"/>
</dbReference>
<dbReference type="PANTHER" id="PTHR13803:SF42">
    <property type="entry name" value="PROTEIN TRANSPORT PROTEIN SEC24B"/>
    <property type="match status" value="1"/>
</dbReference>
<evidence type="ECO:0000259" key="14">
    <source>
        <dbReference type="Pfam" id="PF04810"/>
    </source>
</evidence>
<dbReference type="Pfam" id="PF04810">
    <property type="entry name" value="zf-Sec23_Sec24"/>
    <property type="match status" value="1"/>
</dbReference>
<evidence type="ECO:0000256" key="3">
    <source>
        <dbReference type="ARBA" id="ARBA00004514"/>
    </source>
</evidence>
<comment type="subcellular location">
    <subcellularLocation>
        <location evidence="3">Cytoplasm</location>
        <location evidence="3">Cytosol</location>
    </subcellularLocation>
    <subcellularLocation>
        <location evidence="1">Cytoplasmic vesicle</location>
        <location evidence="1">COPII-coated vesicle membrane</location>
        <topology evidence="1">Peripheral membrane protein</topology>
        <orientation evidence="1">Cytoplasmic side</orientation>
    </subcellularLocation>
    <subcellularLocation>
        <location evidence="2">Endoplasmic reticulum membrane</location>
        <topology evidence="2">Peripheral membrane protein</topology>
        <orientation evidence="2">Cytoplasmic side</orientation>
    </subcellularLocation>
</comment>
<dbReference type="GO" id="GO:0000149">
    <property type="term" value="F:SNARE binding"/>
    <property type="evidence" value="ECO:0007669"/>
    <property type="project" value="TreeGrafter"/>
</dbReference>
<keyword evidence="18" id="KW-1185">Reference proteome</keyword>
<evidence type="ECO:0000256" key="1">
    <source>
        <dbReference type="ARBA" id="ARBA00004299"/>
    </source>
</evidence>
<protein>
    <recommendedName>
        <fullName evidence="19">SEC24 homolog B, COPII coat complex component</fullName>
    </recommendedName>
</protein>
<evidence type="ECO:0000256" key="5">
    <source>
        <dbReference type="ARBA" id="ARBA00022448"/>
    </source>
</evidence>
<evidence type="ECO:0000256" key="12">
    <source>
        <dbReference type="ARBA" id="ARBA00023136"/>
    </source>
</evidence>
<feature type="domain" description="Sec23/Sec24 trunk" evidence="15">
    <location>
        <begin position="221"/>
        <end position="460"/>
    </location>
</feature>
<dbReference type="Gene3D" id="2.60.40.1670">
    <property type="entry name" value="beta-sandwich domain of Sec23/24"/>
    <property type="match status" value="1"/>
</dbReference>
<dbReference type="OrthoDB" id="49016at2759"/>
<dbReference type="GO" id="GO:0030127">
    <property type="term" value="C:COPII vesicle coat"/>
    <property type="evidence" value="ECO:0007669"/>
    <property type="project" value="InterPro"/>
</dbReference>
<dbReference type="SUPFAM" id="SSF82754">
    <property type="entry name" value="C-terminal, gelsolin-like domain of Sec23/24"/>
    <property type="match status" value="1"/>
</dbReference>
<evidence type="ECO:0000259" key="16">
    <source>
        <dbReference type="Pfam" id="PF08033"/>
    </source>
</evidence>
<dbReference type="Pfam" id="PF08033">
    <property type="entry name" value="Sec23_BS"/>
    <property type="match status" value="1"/>
</dbReference>
<dbReference type="Pfam" id="PF04811">
    <property type="entry name" value="Sec23_trunk"/>
    <property type="match status" value="1"/>
</dbReference>
<feature type="domain" description="Zinc finger Sec23/Sec24-type" evidence="14">
    <location>
        <begin position="148"/>
        <end position="184"/>
    </location>
</feature>
<keyword evidence="6" id="KW-0963">Cytoplasm</keyword>
<dbReference type="CDD" id="cd01479">
    <property type="entry name" value="Sec24-like"/>
    <property type="match status" value="1"/>
</dbReference>
<dbReference type="GO" id="GO:0008270">
    <property type="term" value="F:zinc ion binding"/>
    <property type="evidence" value="ECO:0007669"/>
    <property type="project" value="InterPro"/>
</dbReference>
<dbReference type="GO" id="GO:0005829">
    <property type="term" value="C:cytosol"/>
    <property type="evidence" value="ECO:0007669"/>
    <property type="project" value="UniProtKB-SubCell"/>
</dbReference>
<dbReference type="FunFam" id="2.30.30.380:FF:000004">
    <property type="entry name" value="SEC24 homolog B, COPII coat complex component"/>
    <property type="match status" value="1"/>
</dbReference>
<dbReference type="InterPro" id="IPR041742">
    <property type="entry name" value="Sec24-like_trunk_dom"/>
</dbReference>
<evidence type="ECO:0000256" key="7">
    <source>
        <dbReference type="ARBA" id="ARBA00022723"/>
    </source>
</evidence>
<organism evidence="17 18">
    <name type="scientific">Balaenoptera physalus</name>
    <name type="common">Fin whale</name>
    <name type="synonym">Balaena physalus</name>
    <dbReference type="NCBI Taxonomy" id="9770"/>
    <lineage>
        <taxon>Eukaryota</taxon>
        <taxon>Metazoa</taxon>
        <taxon>Chordata</taxon>
        <taxon>Craniata</taxon>
        <taxon>Vertebrata</taxon>
        <taxon>Euteleostomi</taxon>
        <taxon>Mammalia</taxon>
        <taxon>Eutheria</taxon>
        <taxon>Laurasiatheria</taxon>
        <taxon>Artiodactyla</taxon>
        <taxon>Whippomorpha</taxon>
        <taxon>Cetacea</taxon>
        <taxon>Mysticeti</taxon>
        <taxon>Balaenopteridae</taxon>
        <taxon>Balaenoptera</taxon>
    </lineage>
</organism>
<evidence type="ECO:0000256" key="10">
    <source>
        <dbReference type="ARBA" id="ARBA00022892"/>
    </source>
</evidence>
<dbReference type="InterPro" id="IPR006895">
    <property type="entry name" value="Znf_Sec23_Sec24"/>
</dbReference>
<keyword evidence="7" id="KW-0479">Metal-binding</keyword>
<evidence type="ECO:0000256" key="2">
    <source>
        <dbReference type="ARBA" id="ARBA00004397"/>
    </source>
</evidence>
<dbReference type="GO" id="GO:0090110">
    <property type="term" value="P:COPII-coated vesicle cargo loading"/>
    <property type="evidence" value="ECO:0007669"/>
    <property type="project" value="TreeGrafter"/>
</dbReference>
<gene>
    <name evidence="17" type="ORF">E2I00_017703</name>
</gene>
<dbReference type="InterPro" id="IPR050550">
    <property type="entry name" value="SEC23_SEC24_subfamily"/>
</dbReference>
<comment type="caution">
    <text evidence="17">The sequence shown here is derived from an EMBL/GenBank/DDBJ whole genome shotgun (WGS) entry which is preliminary data.</text>
</comment>
<accession>A0A643BQJ5</accession>
<dbReference type="SUPFAM" id="SSF82919">
    <property type="entry name" value="Zn-finger domain of Sec23/24"/>
    <property type="match status" value="1"/>
</dbReference>
<sequence>MAKPFGYGYPTLQPGYQNATAPLNSGVPPSSPMYSGFQQYAQQYPGMNQLSSSLGGLNLQSSSQPESLRPVNLTQERNILPMTPVWAPVPNLNLDLKKLNCSPDSFRCTLTNIPQTQALLNKAKLPLGLLLHPFRDLTQLPVITSNTIVRCRSCRTYINPFVSFIDQRRWKCNLCYRVNDVPEEFMYNPLTRSYGEPHKRPEVQNSTVEFIASSDYMLRPPQPAVYLFVLDVSHNAVEAGYLTILCLSLLENLDKLPGDSRTRIGFMTFDSTIHFYNLQEGLSQPQMLIVSDIDDVFLPTPDSLLVNLYESKELIKDLLNALPNMFTNTRETHSALGPALQAAFKLMSPTGGRVSVFQTQLPSLGAGLLQSREDPNQRSSTKVVQHLGPATDFYKKLALDCSGQQTAVDLFLLSSQYSDLASLACMSKYSAGCIYYYPSFHYTHNPSQAEKLQKDLKRYLTRKIGFEAVMRIRCTKGLSMHTFHGNFFVRSTDLLSLANINPDAGFAVQLSIEESLTDTSLVCFQTALLYTSSKAVDRSISSSLSDARDALVNAVVDSLSAYGSTVSNLQHSGLIAPSSLKLFPLYVLALLKQVFYIWIGKSCDNNFIEDVLGDESPAKTEFFQHLIEDRTEAAFSYYEFLLHVQQQIWQRYFETQMLINTYESALSGDKVFAIVETYIFFSIKKGDRHQVYSLRYPSQSQKLLQSEIDKPKQLAQN</sequence>
<evidence type="ECO:0000256" key="13">
    <source>
        <dbReference type="ARBA" id="ARBA00023329"/>
    </source>
</evidence>
<dbReference type="SUPFAM" id="SSF81811">
    <property type="entry name" value="Helical domain of Sec23/24"/>
    <property type="match status" value="1"/>
</dbReference>
<dbReference type="InterPro" id="IPR036180">
    <property type="entry name" value="Gelsolin-like_dom_sf"/>
</dbReference>
<dbReference type="Gene3D" id="3.40.50.410">
    <property type="entry name" value="von Willebrand factor, type A domain"/>
    <property type="match status" value="1"/>
</dbReference>
<dbReference type="InterPro" id="IPR006896">
    <property type="entry name" value="Sec23/24_trunk_dom"/>
</dbReference>
<evidence type="ECO:0000256" key="4">
    <source>
        <dbReference type="ARBA" id="ARBA00008334"/>
    </source>
</evidence>
<dbReference type="SUPFAM" id="SSF81995">
    <property type="entry name" value="beta-sandwich domain of Sec23/24"/>
    <property type="match status" value="1"/>
</dbReference>
<evidence type="ECO:0000256" key="9">
    <source>
        <dbReference type="ARBA" id="ARBA00022833"/>
    </source>
</evidence>
<dbReference type="InterPro" id="IPR012990">
    <property type="entry name" value="Beta-sandwich_Sec23_24"/>
</dbReference>
<reference evidence="17 18" key="1">
    <citation type="journal article" date="2019" name="PLoS ONE">
        <title>Genomic analyses reveal an absence of contemporary introgressive admixture between fin whales and blue whales, despite known hybrids.</title>
        <authorList>
            <person name="Westbury M.V."/>
            <person name="Petersen B."/>
            <person name="Lorenzen E.D."/>
        </authorList>
    </citation>
    <scope>NUCLEOTIDE SEQUENCE [LARGE SCALE GENOMIC DNA]</scope>
    <source>
        <strain evidence="17">FinWhale-01</strain>
    </source>
</reference>
<comment type="similarity">
    <text evidence="4">Belongs to the SEC23/SEC24 family. SEC24 subfamily.</text>
</comment>
<evidence type="ECO:0000256" key="6">
    <source>
        <dbReference type="ARBA" id="ARBA00022490"/>
    </source>
</evidence>
<dbReference type="InterPro" id="IPR036174">
    <property type="entry name" value="Znf_Sec23_Sec24_sf"/>
</dbReference>
<evidence type="ECO:0008006" key="19">
    <source>
        <dbReference type="Google" id="ProtNLM"/>
    </source>
</evidence>
<keyword evidence="11" id="KW-0653">Protein transport</keyword>
<evidence type="ECO:0000256" key="11">
    <source>
        <dbReference type="ARBA" id="ARBA00022927"/>
    </source>
</evidence>
<keyword evidence="9" id="KW-0862">Zinc</keyword>
<keyword evidence="5" id="KW-0813">Transport</keyword>
<dbReference type="Gene3D" id="1.20.120.730">
    <property type="entry name" value="Sec23/Sec24 helical domain"/>
    <property type="match status" value="1"/>
</dbReference>
<dbReference type="Gene3D" id="2.30.30.380">
    <property type="entry name" value="Zn-finger domain of Sec23/24"/>
    <property type="match status" value="1"/>
</dbReference>
<evidence type="ECO:0000259" key="15">
    <source>
        <dbReference type="Pfam" id="PF04811"/>
    </source>
</evidence>
<dbReference type="GO" id="GO:0006886">
    <property type="term" value="P:intracellular protein transport"/>
    <property type="evidence" value="ECO:0007669"/>
    <property type="project" value="InterPro"/>
</dbReference>
<name>A0A643BQJ5_BALPH</name>
<dbReference type="Proteomes" id="UP000437017">
    <property type="component" value="Unassembled WGS sequence"/>
</dbReference>
<dbReference type="InterPro" id="IPR036175">
    <property type="entry name" value="Sec23/24_helical_dom_sf"/>
</dbReference>
<evidence type="ECO:0000313" key="17">
    <source>
        <dbReference type="EMBL" id="KAB0389895.1"/>
    </source>
</evidence>
<evidence type="ECO:0000256" key="8">
    <source>
        <dbReference type="ARBA" id="ARBA00022824"/>
    </source>
</evidence>
<dbReference type="PANTHER" id="PTHR13803">
    <property type="entry name" value="SEC24-RELATED PROTEIN"/>
    <property type="match status" value="1"/>
</dbReference>
<dbReference type="EMBL" id="SGJD01006302">
    <property type="protein sequence ID" value="KAB0389895.1"/>
    <property type="molecule type" value="Genomic_DNA"/>
</dbReference>
<dbReference type="FunFam" id="3.40.50.410:FF:000019">
    <property type="entry name" value="SEC24 homolog B, COPII coat complex component"/>
    <property type="match status" value="1"/>
</dbReference>
<keyword evidence="10" id="KW-0931">ER-Golgi transport</keyword>
<proteinExistence type="inferred from homology"/>
<keyword evidence="8" id="KW-0256">Endoplasmic reticulum</keyword>
<dbReference type="AlphaFoldDB" id="A0A643BQJ5"/>
<dbReference type="GO" id="GO:0070971">
    <property type="term" value="C:endoplasmic reticulum exit site"/>
    <property type="evidence" value="ECO:0007669"/>
    <property type="project" value="TreeGrafter"/>
</dbReference>